<feature type="coiled-coil region" evidence="1">
    <location>
        <begin position="65"/>
        <end position="92"/>
    </location>
</feature>
<reference evidence="3" key="2">
    <citation type="submission" date="2015-08" db="UniProtKB">
        <authorList>
            <consortium name="WormBaseParasite"/>
        </authorList>
    </citation>
    <scope>IDENTIFICATION</scope>
</reference>
<dbReference type="Proteomes" id="UP000035680">
    <property type="component" value="Unassembled WGS sequence"/>
</dbReference>
<protein>
    <submittedName>
        <fullName evidence="3">Uncharacterized protein</fullName>
    </submittedName>
</protein>
<keyword evidence="2" id="KW-1185">Reference proteome</keyword>
<keyword evidence="1" id="KW-0175">Coiled coil</keyword>
<sequence length="107" mass="12361">MSRHKRDSTSLFDGNFLSNREYEEIYIDINNAKSCYYSSQSHLLGAARCTDGMSSQGTTKAINKYNILIEKIKRLMNMVAEMAEEIKENKQNRKVVSKKNDEIMQSK</sequence>
<evidence type="ECO:0000256" key="1">
    <source>
        <dbReference type="SAM" id="Coils"/>
    </source>
</evidence>
<dbReference type="AlphaFoldDB" id="A0A0K0FQX1"/>
<evidence type="ECO:0000313" key="2">
    <source>
        <dbReference type="Proteomes" id="UP000035680"/>
    </source>
</evidence>
<organism evidence="2 3">
    <name type="scientific">Strongyloides venezuelensis</name>
    <name type="common">Threadworm</name>
    <dbReference type="NCBI Taxonomy" id="75913"/>
    <lineage>
        <taxon>Eukaryota</taxon>
        <taxon>Metazoa</taxon>
        <taxon>Ecdysozoa</taxon>
        <taxon>Nematoda</taxon>
        <taxon>Chromadorea</taxon>
        <taxon>Rhabditida</taxon>
        <taxon>Tylenchina</taxon>
        <taxon>Panagrolaimomorpha</taxon>
        <taxon>Strongyloidoidea</taxon>
        <taxon>Strongyloididae</taxon>
        <taxon>Strongyloides</taxon>
    </lineage>
</organism>
<evidence type="ECO:0000313" key="3">
    <source>
        <dbReference type="WBParaSite" id="SVE_1218400.1"/>
    </source>
</evidence>
<accession>A0A0K0FQX1</accession>
<proteinExistence type="predicted"/>
<reference evidence="2" key="1">
    <citation type="submission" date="2014-07" db="EMBL/GenBank/DDBJ databases">
        <authorList>
            <person name="Martin A.A"/>
            <person name="De Silva N."/>
        </authorList>
    </citation>
    <scope>NUCLEOTIDE SEQUENCE</scope>
</reference>
<name>A0A0K0FQX1_STRVS</name>
<dbReference type="WBParaSite" id="SVE_1218400.1">
    <property type="protein sequence ID" value="SVE_1218400.1"/>
    <property type="gene ID" value="SVE_1218400"/>
</dbReference>